<dbReference type="PANTHER" id="PTHR43591:SF110">
    <property type="entry name" value="RHODANESE DOMAIN-CONTAINING PROTEIN"/>
    <property type="match status" value="1"/>
</dbReference>
<accession>A0A1S2MA60</accession>
<dbReference type="InterPro" id="IPR025714">
    <property type="entry name" value="Methyltranfer_dom"/>
</dbReference>
<dbReference type="AlphaFoldDB" id="A0A1S2MA60"/>
<dbReference type="EMBL" id="LQXD01000068">
    <property type="protein sequence ID" value="OIJ20575.1"/>
    <property type="molecule type" value="Genomic_DNA"/>
</dbReference>
<dbReference type="Proteomes" id="UP000180175">
    <property type="component" value="Chromosome"/>
</dbReference>
<dbReference type="CDD" id="cd02440">
    <property type="entry name" value="AdoMet_MTases"/>
    <property type="match status" value="1"/>
</dbReference>
<reference evidence="2 4" key="1">
    <citation type="submission" date="2016-10" db="EMBL/GenBank/DDBJ databases">
        <title>Draft genome sequences of four alkaliphilic bacteria belonging to the Anaerobacillus genus.</title>
        <authorList>
            <person name="Bassil N.M."/>
            <person name="Lloyd J.R."/>
        </authorList>
    </citation>
    <scope>NUCLEOTIDE SEQUENCE [LARGE SCALE GENOMIC DNA]</scope>
    <source>
        <strain evidence="2 4">NB2006</strain>
    </source>
</reference>
<feature type="domain" description="Methyltransferase" evidence="1">
    <location>
        <begin position="40"/>
        <end position="152"/>
    </location>
</feature>
<sequence>MKKMEGEDFDQLVRFFDGMATTNWLSSVHKQLKEATGIWKEKKVLDVGCGTGRFLLRGVKEASHVVGIDLSSEMIKACKQTFTSHEVDEKATFVVGDAYKLPFEDDEFDIAVSTCVLFLLPEPMIAMEEMIRVIKEDGMIAMLNPSLKMNQEEALRYCNDHGLTDFEQKTLLQWSTISTSRHTFSTDQLIDYFTESGAEKVTNIKVLNDLAIITIAKF</sequence>
<dbReference type="PANTHER" id="PTHR43591">
    <property type="entry name" value="METHYLTRANSFERASE"/>
    <property type="match status" value="1"/>
</dbReference>
<dbReference type="GO" id="GO:0032259">
    <property type="term" value="P:methylation"/>
    <property type="evidence" value="ECO:0007669"/>
    <property type="project" value="UniProtKB-KW"/>
</dbReference>
<keyword evidence="4" id="KW-1185">Reference proteome</keyword>
<evidence type="ECO:0000313" key="4">
    <source>
        <dbReference type="Proteomes" id="UP000180175"/>
    </source>
</evidence>
<evidence type="ECO:0000313" key="2">
    <source>
        <dbReference type="EMBL" id="OIJ20575.1"/>
    </source>
</evidence>
<dbReference type="SUPFAM" id="SSF53335">
    <property type="entry name" value="S-adenosyl-L-methionine-dependent methyltransferases"/>
    <property type="match status" value="1"/>
</dbReference>
<dbReference type="EMBL" id="CP063356">
    <property type="protein sequence ID" value="QOY34406.1"/>
    <property type="molecule type" value="Genomic_DNA"/>
</dbReference>
<keyword evidence="2" id="KW-0808">Transferase</keyword>
<keyword evidence="2" id="KW-0489">Methyltransferase</keyword>
<evidence type="ECO:0000259" key="1">
    <source>
        <dbReference type="Pfam" id="PF13847"/>
    </source>
</evidence>
<proteinExistence type="predicted"/>
<dbReference type="InterPro" id="IPR029063">
    <property type="entry name" value="SAM-dependent_MTases_sf"/>
</dbReference>
<protein>
    <submittedName>
        <fullName evidence="2 3">SAM-dependent methyltransferase</fullName>
    </submittedName>
</protein>
<reference evidence="3 4" key="2">
    <citation type="journal article" date="2017" name="Genome Announc.">
        <title>Draft Genome Sequences of Four Alkaliphilic Bacteria Belonging to the Anaerobacillus Genus.</title>
        <authorList>
            <person name="Bassil N.M."/>
            <person name="Lloyd J.R."/>
        </authorList>
    </citation>
    <scope>NUCLEOTIDE SEQUENCE [LARGE SCALE GENOMIC DNA]</scope>
    <source>
        <strain evidence="3 4">NB2006</strain>
    </source>
</reference>
<organism evidence="2 4">
    <name type="scientific">Anaerobacillus isosaccharinicus</name>
    <dbReference type="NCBI Taxonomy" id="1532552"/>
    <lineage>
        <taxon>Bacteria</taxon>
        <taxon>Bacillati</taxon>
        <taxon>Bacillota</taxon>
        <taxon>Bacilli</taxon>
        <taxon>Bacillales</taxon>
        <taxon>Bacillaceae</taxon>
        <taxon>Anaerobacillus</taxon>
    </lineage>
</organism>
<reference evidence="3" key="4">
    <citation type="submission" date="2020-10" db="EMBL/GenBank/DDBJ databases">
        <authorList>
            <person name="Bassil N.M."/>
            <person name="Lloyd J.R."/>
        </authorList>
    </citation>
    <scope>NUCLEOTIDE SEQUENCE</scope>
    <source>
        <strain evidence="3">NB2006</strain>
    </source>
</reference>
<dbReference type="Gene3D" id="3.40.50.150">
    <property type="entry name" value="Vaccinia Virus protein VP39"/>
    <property type="match status" value="1"/>
</dbReference>
<dbReference type="OrthoDB" id="9808140at2"/>
<evidence type="ECO:0000313" key="3">
    <source>
        <dbReference type="EMBL" id="QOY34406.1"/>
    </source>
</evidence>
<gene>
    <name evidence="3" type="ORF">AWH56_016965</name>
    <name evidence="2" type="ORF">AWH56_07325</name>
</gene>
<dbReference type="Pfam" id="PF13847">
    <property type="entry name" value="Methyltransf_31"/>
    <property type="match status" value="1"/>
</dbReference>
<name>A0A1S2MA60_9BACI</name>
<dbReference type="KEGG" id="aia:AWH56_016965"/>
<reference evidence="3 4" key="3">
    <citation type="journal article" date="2019" name="Int. J. Syst. Evol. Microbiol.">
        <title>Anaerobacillus isosaccharinicus sp. nov., an alkaliphilic bacterium which degrades isosaccharinic acid.</title>
        <authorList>
            <person name="Bassil N.M."/>
            <person name="Lloyd J.R."/>
        </authorList>
    </citation>
    <scope>NUCLEOTIDE SEQUENCE [LARGE SCALE GENOMIC DNA]</scope>
    <source>
        <strain evidence="3 4">NB2006</strain>
    </source>
</reference>
<dbReference type="RefSeq" id="WP_071316512.1">
    <property type="nucleotide sequence ID" value="NZ_CP063356.2"/>
</dbReference>
<dbReference type="GO" id="GO:0008168">
    <property type="term" value="F:methyltransferase activity"/>
    <property type="evidence" value="ECO:0007669"/>
    <property type="project" value="UniProtKB-KW"/>
</dbReference>